<feature type="transmembrane region" description="Helical" evidence="7">
    <location>
        <begin position="254"/>
        <end position="275"/>
    </location>
</feature>
<protein>
    <submittedName>
        <fullName evidence="8">DUF106 domain-containing protein</fullName>
    </submittedName>
</protein>
<keyword evidence="2 7" id="KW-0812">Transmembrane</keyword>
<comment type="subcellular location">
    <subcellularLocation>
        <location evidence="1">Membrane</location>
        <topology evidence="1">Multi-pass membrane protein</topology>
    </subcellularLocation>
</comment>
<proteinExistence type="predicted"/>
<sequence>MARTVQKVDSLVEEDGSMEPAIETVLETAEEKGVVQWNDVSDDLTSGQWGRLIEKGILVDADGEGFVVDDPDGIRDALDEAEPSDEEESDGSWTSWDKIALVGSLALFVGYWQPDIRDQIGEVIDIGIGPINSLVPFYVTILVLAVLTGLWSTLLQDRLTNLDNMSGYQEKQKELREREKKAKEEDDDEALEEIRQEQMEMMTENLGMMKQQFRSMPWIMLFTIPIFLWVYWQVRGLGVGQAGPVLVMPLVGEVNAWEAGIIGPLQAWIFWYILCSMSLSQIIRKSLNIQTSPT</sequence>
<evidence type="ECO:0000256" key="2">
    <source>
        <dbReference type="ARBA" id="ARBA00022692"/>
    </source>
</evidence>
<reference evidence="8 9" key="1">
    <citation type="journal article" date="2019" name="Nat. Commun.">
        <title>A new type of DNA phosphorothioation-based antiviral system in archaea.</title>
        <authorList>
            <person name="Xiong L."/>
            <person name="Liu S."/>
            <person name="Chen S."/>
            <person name="Xiao Y."/>
            <person name="Zhu B."/>
            <person name="Gao Y."/>
            <person name="Zhang Y."/>
            <person name="Chen B."/>
            <person name="Luo J."/>
            <person name="Deng Z."/>
            <person name="Chen X."/>
            <person name="Wang L."/>
            <person name="Chen S."/>
        </authorList>
    </citation>
    <scope>NUCLEOTIDE SEQUENCE [LARGE SCALE GENOMIC DNA]</scope>
    <source>
        <strain evidence="8 9">CBA1105</strain>
    </source>
</reference>
<keyword evidence="5" id="KW-0175">Coiled coil</keyword>
<feature type="transmembrane region" description="Helical" evidence="7">
    <location>
        <begin position="135"/>
        <end position="155"/>
    </location>
</feature>
<evidence type="ECO:0000256" key="6">
    <source>
        <dbReference type="SAM" id="MobiDB-lite"/>
    </source>
</evidence>
<keyword evidence="4 7" id="KW-0472">Membrane</keyword>
<feature type="region of interest" description="Disordered" evidence="6">
    <location>
        <begin position="72"/>
        <end position="93"/>
    </location>
</feature>
<feature type="coiled-coil region" evidence="5">
    <location>
        <begin position="165"/>
        <end position="200"/>
    </location>
</feature>
<evidence type="ECO:0000256" key="1">
    <source>
        <dbReference type="ARBA" id="ARBA00004141"/>
    </source>
</evidence>
<dbReference type="EMBL" id="CP031310">
    <property type="protein sequence ID" value="QCC52180.1"/>
    <property type="molecule type" value="Genomic_DNA"/>
</dbReference>
<keyword evidence="9" id="KW-1185">Reference proteome</keyword>
<evidence type="ECO:0000313" key="9">
    <source>
        <dbReference type="Proteomes" id="UP000296706"/>
    </source>
</evidence>
<dbReference type="OrthoDB" id="84619at2157"/>
<feature type="compositionally biased region" description="Acidic residues" evidence="6">
    <location>
        <begin position="79"/>
        <end position="90"/>
    </location>
</feature>
<gene>
    <name evidence="8" type="ORF">DV733_13490</name>
</gene>
<keyword evidence="3 7" id="KW-1133">Transmembrane helix</keyword>
<dbReference type="GeneID" id="39848893"/>
<dbReference type="Pfam" id="PF01956">
    <property type="entry name" value="EMC3_TMCO1"/>
    <property type="match status" value="1"/>
</dbReference>
<dbReference type="Proteomes" id="UP000296706">
    <property type="component" value="Chromosome"/>
</dbReference>
<feature type="transmembrane region" description="Helical" evidence="7">
    <location>
        <begin position="216"/>
        <end position="234"/>
    </location>
</feature>
<organism evidence="8 9">
    <name type="scientific">Halapricum salinum</name>
    <dbReference type="NCBI Taxonomy" id="1457250"/>
    <lineage>
        <taxon>Archaea</taxon>
        <taxon>Methanobacteriati</taxon>
        <taxon>Methanobacteriota</taxon>
        <taxon>Stenosarchaea group</taxon>
        <taxon>Halobacteria</taxon>
        <taxon>Halobacteriales</taxon>
        <taxon>Haloarculaceae</taxon>
        <taxon>Halapricum</taxon>
    </lineage>
</organism>
<evidence type="ECO:0000256" key="4">
    <source>
        <dbReference type="ARBA" id="ARBA00023136"/>
    </source>
</evidence>
<dbReference type="InterPro" id="IPR038978">
    <property type="entry name" value="MJ0935"/>
</dbReference>
<evidence type="ECO:0000256" key="3">
    <source>
        <dbReference type="ARBA" id="ARBA00022989"/>
    </source>
</evidence>
<evidence type="ECO:0000256" key="7">
    <source>
        <dbReference type="SAM" id="Phobius"/>
    </source>
</evidence>
<dbReference type="RefSeq" id="WP_049992506.1">
    <property type="nucleotide sequence ID" value="NZ_CP031310.1"/>
</dbReference>
<dbReference type="SMART" id="SM01415">
    <property type="entry name" value="DUF106"/>
    <property type="match status" value="1"/>
</dbReference>
<evidence type="ECO:0000313" key="8">
    <source>
        <dbReference type="EMBL" id="QCC52180.1"/>
    </source>
</evidence>
<dbReference type="GO" id="GO:0016020">
    <property type="term" value="C:membrane"/>
    <property type="evidence" value="ECO:0007669"/>
    <property type="project" value="UniProtKB-SubCell"/>
</dbReference>
<dbReference type="STRING" id="1457250.GCA_000755225_01559"/>
<dbReference type="AlphaFoldDB" id="A0A4D6HEG4"/>
<accession>A0A4D6HEG4</accession>
<dbReference type="PANTHER" id="PTHR42198">
    <property type="entry name" value="INTEGRAL MEMBRANE PROTEIN"/>
    <property type="match status" value="1"/>
</dbReference>
<evidence type="ECO:0000256" key="5">
    <source>
        <dbReference type="SAM" id="Coils"/>
    </source>
</evidence>
<dbReference type="InterPro" id="IPR002809">
    <property type="entry name" value="EMC3/TMCO1"/>
</dbReference>
<dbReference type="KEGG" id="hsn:DV733_13490"/>
<name>A0A4D6HEG4_9EURY</name>
<dbReference type="PANTHER" id="PTHR42198:SF1">
    <property type="entry name" value="INTEGRAL MEMBRANE PROTEIN"/>
    <property type="match status" value="1"/>
</dbReference>